<dbReference type="PANTHER" id="PTHR14795">
    <property type="entry name" value="HELICASE RELATED"/>
    <property type="match status" value="1"/>
</dbReference>
<dbReference type="EMBL" id="NNAY01000140">
    <property type="protein sequence ID" value="OXU30622.1"/>
    <property type="molecule type" value="Genomic_DNA"/>
</dbReference>
<feature type="transmembrane region" description="Helical" evidence="1">
    <location>
        <begin position="504"/>
        <end position="525"/>
    </location>
</feature>
<feature type="transmembrane region" description="Helical" evidence="1">
    <location>
        <begin position="559"/>
        <end position="581"/>
    </location>
</feature>
<dbReference type="CDD" id="cd07401">
    <property type="entry name" value="MPP_TMEM62_N"/>
    <property type="match status" value="1"/>
</dbReference>
<keyword evidence="1" id="KW-1133">Transmembrane helix</keyword>
<proteinExistence type="predicted"/>
<dbReference type="OrthoDB" id="27234at2759"/>
<keyword evidence="5" id="KW-1185">Reference proteome</keyword>
<evidence type="ECO:0000313" key="4">
    <source>
        <dbReference type="EMBL" id="OXU30622.1"/>
    </source>
</evidence>
<protein>
    <submittedName>
        <fullName evidence="4">Uncharacterized protein</fullName>
    </submittedName>
</protein>
<gene>
    <name evidence="4" type="ORF">TSAR_003636</name>
</gene>
<feature type="transmembrane region" description="Helical" evidence="1">
    <location>
        <begin position="629"/>
        <end position="651"/>
    </location>
</feature>
<evidence type="ECO:0000313" key="5">
    <source>
        <dbReference type="Proteomes" id="UP000215335"/>
    </source>
</evidence>
<name>A0A232FIX1_9HYME</name>
<dbReference type="Proteomes" id="UP000215335">
    <property type="component" value="Unassembled WGS sequence"/>
</dbReference>
<keyword evidence="1" id="KW-0812">Transmembrane</keyword>
<dbReference type="Pfam" id="PF24384">
    <property type="entry name" value="Ig_TMM62"/>
    <property type="match status" value="1"/>
</dbReference>
<dbReference type="SUPFAM" id="SSF56300">
    <property type="entry name" value="Metallo-dependent phosphatases"/>
    <property type="match status" value="1"/>
</dbReference>
<feature type="domain" description="TMEM62 C-terminal" evidence="3">
    <location>
        <begin position="456"/>
        <end position="589"/>
    </location>
</feature>
<dbReference type="AlphaFoldDB" id="A0A232FIX1"/>
<dbReference type="PANTHER" id="PTHR14795:SF0">
    <property type="entry name" value="TRANSMEMBRANE PROTEIN 62"/>
    <property type="match status" value="1"/>
</dbReference>
<comment type="caution">
    <text evidence="4">The sequence shown here is derived from an EMBL/GenBank/DDBJ whole genome shotgun (WGS) entry which is preliminary data.</text>
</comment>
<dbReference type="InterPro" id="IPR029052">
    <property type="entry name" value="Metallo-depent_PP-like"/>
</dbReference>
<accession>A0A232FIX1</accession>
<feature type="transmembrane region" description="Helical" evidence="1">
    <location>
        <begin position="451"/>
        <end position="474"/>
    </location>
</feature>
<sequence>MKIAKLTLLVLMFVLMLSIFVANVVNIIDVDSHGIAAGAAAESRWSKPKKYDIGDSADHLLWFLQITDLHISIFRDPLRITELKEFCDITVGSIKPEVVLASGDLTDAKTADKMGSRQFLEEWQYYKKVLDESRVTEKTTWLDVRGNHDNFNVLDSKSKENYYANYSVQGGKHPRSYMHQVRHSADSSLYSFIAVDACLKPGPKRPFNFVGALDQLEIDRLNGLMNQSRQSQADYIIWFGHYPTSCIVAPNAGGVRAVIGKYEESMTYLCGHFHTLGGTVPNMYSLQQAGFLELELADWKDNRMYRLGVIDHGQFSFADVEHRDWPVALVTNPKNLQFAMPRKENVQSIIDSTHIRALAFSIVDIKSVKVRINDESWVECRNVKGPLYVAEWNSSEYKTGIHHIQLQVIDSDGREKIVTQPFSLDGSRLTFGILPRIILMSEVSRIVSLLYSYKIMFATLFVMLVLPLCGLRIYHNTYHLIHGRSISQPRIRIKLFRWWLRSHWILSTVDRLFFPLVLYAIYLLVGPWTIGEIIDNHTGVIFAWGTFVGSSFLPGSFTYAYGFFQLLSFHLPLTLIVAHRVSRRLQLIEKPPRKSRNVLSKVWEHVPFILLVSMQISMIYFFWLAYGTVATVLCPLRTWSLLLAITLWYQVYKMPTECLRSAATVWCAHGCLVSEEKDENRRSIHGDSK</sequence>
<evidence type="ECO:0000259" key="2">
    <source>
        <dbReference type="Pfam" id="PF24384"/>
    </source>
</evidence>
<reference evidence="4 5" key="1">
    <citation type="journal article" date="2017" name="Curr. Biol.">
        <title>The Evolution of Venom by Co-option of Single-Copy Genes.</title>
        <authorList>
            <person name="Martinson E.O."/>
            <person name="Mrinalini"/>
            <person name="Kelkar Y.D."/>
            <person name="Chang C.H."/>
            <person name="Werren J.H."/>
        </authorList>
    </citation>
    <scope>NUCLEOTIDE SEQUENCE [LARGE SCALE GENOMIC DNA]</scope>
    <source>
        <strain evidence="4 5">Alberta</strain>
        <tissue evidence="4">Whole body</tissue>
    </source>
</reference>
<dbReference type="Pfam" id="PF24394">
    <property type="entry name" value="TMEM62_C"/>
    <property type="match status" value="1"/>
</dbReference>
<dbReference type="InterPro" id="IPR041871">
    <property type="entry name" value="MPP_TMEM62"/>
</dbReference>
<feature type="domain" description="TMEM62 Ig-like" evidence="2">
    <location>
        <begin position="324"/>
        <end position="427"/>
    </location>
</feature>
<keyword evidence="1" id="KW-0472">Membrane</keyword>
<evidence type="ECO:0000256" key="1">
    <source>
        <dbReference type="SAM" id="Phobius"/>
    </source>
</evidence>
<dbReference type="Gene3D" id="3.60.21.10">
    <property type="match status" value="1"/>
</dbReference>
<dbReference type="InterPro" id="IPR056230">
    <property type="entry name" value="TMEM62_C"/>
</dbReference>
<feature type="transmembrane region" description="Helical" evidence="1">
    <location>
        <begin position="602"/>
        <end position="623"/>
    </location>
</feature>
<dbReference type="InterPro" id="IPR056229">
    <property type="entry name" value="Ig_TMM62"/>
</dbReference>
<evidence type="ECO:0000259" key="3">
    <source>
        <dbReference type="Pfam" id="PF24394"/>
    </source>
</evidence>
<organism evidence="4 5">
    <name type="scientific">Trichomalopsis sarcophagae</name>
    <dbReference type="NCBI Taxonomy" id="543379"/>
    <lineage>
        <taxon>Eukaryota</taxon>
        <taxon>Metazoa</taxon>
        <taxon>Ecdysozoa</taxon>
        <taxon>Arthropoda</taxon>
        <taxon>Hexapoda</taxon>
        <taxon>Insecta</taxon>
        <taxon>Pterygota</taxon>
        <taxon>Neoptera</taxon>
        <taxon>Endopterygota</taxon>
        <taxon>Hymenoptera</taxon>
        <taxon>Apocrita</taxon>
        <taxon>Proctotrupomorpha</taxon>
        <taxon>Chalcidoidea</taxon>
        <taxon>Pteromalidae</taxon>
        <taxon>Pteromalinae</taxon>
        <taxon>Trichomalopsis</taxon>
    </lineage>
</organism>
<dbReference type="STRING" id="543379.A0A232FIX1"/>